<reference evidence="1" key="1">
    <citation type="journal article" date="2022" name="Int. J. Mol. Sci.">
        <title>Draft Genome of Tanacetum Coccineum: Genomic Comparison of Closely Related Tanacetum-Family Plants.</title>
        <authorList>
            <person name="Yamashiro T."/>
            <person name="Shiraishi A."/>
            <person name="Nakayama K."/>
            <person name="Satake H."/>
        </authorList>
    </citation>
    <scope>NUCLEOTIDE SEQUENCE</scope>
</reference>
<organism evidence="1 2">
    <name type="scientific">Tanacetum coccineum</name>
    <dbReference type="NCBI Taxonomy" id="301880"/>
    <lineage>
        <taxon>Eukaryota</taxon>
        <taxon>Viridiplantae</taxon>
        <taxon>Streptophyta</taxon>
        <taxon>Embryophyta</taxon>
        <taxon>Tracheophyta</taxon>
        <taxon>Spermatophyta</taxon>
        <taxon>Magnoliopsida</taxon>
        <taxon>eudicotyledons</taxon>
        <taxon>Gunneridae</taxon>
        <taxon>Pentapetalae</taxon>
        <taxon>asterids</taxon>
        <taxon>campanulids</taxon>
        <taxon>Asterales</taxon>
        <taxon>Asteraceae</taxon>
        <taxon>Asteroideae</taxon>
        <taxon>Anthemideae</taxon>
        <taxon>Anthemidinae</taxon>
        <taxon>Tanacetum</taxon>
    </lineage>
</organism>
<sequence length="238" mass="26955">MASEERADLTDRIRRLGLENLKVRALLCIERDRVDNLRHHMALSQEESIAPTHADLLPPRMRFRDSYSPEDSKEEHMDIGTANAEAVADLGIGDGVGAYIEDGIGMGVKIAASDIREDEEEFELKASAGGTIEMAVDPLVTGGISESTRGDAPALEEDGQLMASEERAGLTDRIKRLGLENQKVRALLYIERDRVDSLRHHMALSQEEFHQIRRDRDDAQRRLRRLESFVERRLRFRP</sequence>
<protein>
    <submittedName>
        <fullName evidence="1">Uncharacterized protein</fullName>
    </submittedName>
</protein>
<evidence type="ECO:0000313" key="1">
    <source>
        <dbReference type="EMBL" id="GJT47926.1"/>
    </source>
</evidence>
<proteinExistence type="predicted"/>
<name>A0ABQ5EAK2_9ASTR</name>
<evidence type="ECO:0000313" key="2">
    <source>
        <dbReference type="Proteomes" id="UP001151760"/>
    </source>
</evidence>
<dbReference type="Proteomes" id="UP001151760">
    <property type="component" value="Unassembled WGS sequence"/>
</dbReference>
<accession>A0ABQ5EAK2</accession>
<comment type="caution">
    <text evidence="1">The sequence shown here is derived from an EMBL/GenBank/DDBJ whole genome shotgun (WGS) entry which is preliminary data.</text>
</comment>
<keyword evidence="2" id="KW-1185">Reference proteome</keyword>
<reference evidence="1" key="2">
    <citation type="submission" date="2022-01" db="EMBL/GenBank/DDBJ databases">
        <authorList>
            <person name="Yamashiro T."/>
            <person name="Shiraishi A."/>
            <person name="Satake H."/>
            <person name="Nakayama K."/>
        </authorList>
    </citation>
    <scope>NUCLEOTIDE SEQUENCE</scope>
</reference>
<gene>
    <name evidence="1" type="ORF">Tco_0974083</name>
</gene>
<dbReference type="EMBL" id="BQNB010016109">
    <property type="protein sequence ID" value="GJT47926.1"/>
    <property type="molecule type" value="Genomic_DNA"/>
</dbReference>